<dbReference type="PANTHER" id="PTHR42932:SF1">
    <property type="entry name" value="GENERAL STRESS PROTEIN 20U"/>
    <property type="match status" value="1"/>
</dbReference>
<name>A0ABY3PL60_9CYAN</name>
<dbReference type="SUPFAM" id="SSF47240">
    <property type="entry name" value="Ferritin-like"/>
    <property type="match status" value="1"/>
</dbReference>
<dbReference type="NCBIfam" id="NF041388">
    <property type="entry name" value="DNAstvprot_Halo"/>
    <property type="match status" value="1"/>
</dbReference>
<accession>A0ABY3PL60</accession>
<protein>
    <submittedName>
        <fullName evidence="3">DNA starvation/stationary phase protection protein</fullName>
    </submittedName>
</protein>
<feature type="domain" description="Ferritin/DPS" evidence="2">
    <location>
        <begin position="32"/>
        <end position="174"/>
    </location>
</feature>
<dbReference type="Pfam" id="PF00210">
    <property type="entry name" value="Ferritin"/>
    <property type="match status" value="1"/>
</dbReference>
<dbReference type="EMBL" id="CP063845">
    <property type="protein sequence ID" value="UFP94408.1"/>
    <property type="molecule type" value="Genomic_DNA"/>
</dbReference>
<dbReference type="InterPro" id="IPR008331">
    <property type="entry name" value="Ferritin_DPS_dom"/>
</dbReference>
<dbReference type="Proteomes" id="UP001054846">
    <property type="component" value="Chromosome"/>
</dbReference>
<dbReference type="InterPro" id="IPR002177">
    <property type="entry name" value="DPS_DNA-bd"/>
</dbReference>
<dbReference type="CDD" id="cd01043">
    <property type="entry name" value="DPS"/>
    <property type="match status" value="1"/>
</dbReference>
<evidence type="ECO:0000313" key="3">
    <source>
        <dbReference type="EMBL" id="UFP94408.1"/>
    </source>
</evidence>
<dbReference type="Gene3D" id="1.20.1260.10">
    <property type="match status" value="1"/>
</dbReference>
<evidence type="ECO:0000313" key="4">
    <source>
        <dbReference type="Proteomes" id="UP001054846"/>
    </source>
</evidence>
<comment type="similarity">
    <text evidence="1">Belongs to the Dps family.</text>
</comment>
<keyword evidence="4" id="KW-1185">Reference proteome</keyword>
<dbReference type="PROSITE" id="PS00818">
    <property type="entry name" value="DPS_1"/>
    <property type="match status" value="1"/>
</dbReference>
<sequence>MVALRHQLRQAFGQLQDNAVGLERSITEPVTEGLNHLLASFYTLYHQYQKHHWVVEGTEFGQLHETFDDYAGEARGYAEDLGERIDGLGAVPVSRPAKLQEMSCFQPEDDGVFDCRTMLVNDLGAEQSIIKLLRQQIAAAGSLGDYGTEHYLKEVLLKTEERAFHLTHYLADDSLVLDLDLPTNGSR</sequence>
<proteinExistence type="inferred from homology"/>
<dbReference type="PIRSF" id="PIRSF005900">
    <property type="entry name" value="Dps"/>
    <property type="match status" value="1"/>
</dbReference>
<organism evidence="3 4">
    <name type="scientific">Gloeobacter morelensis MG652769</name>
    <dbReference type="NCBI Taxonomy" id="2781736"/>
    <lineage>
        <taxon>Bacteria</taxon>
        <taxon>Bacillati</taxon>
        <taxon>Cyanobacteriota</taxon>
        <taxon>Cyanophyceae</taxon>
        <taxon>Gloeobacterales</taxon>
        <taxon>Gloeobacteraceae</taxon>
        <taxon>Gloeobacter</taxon>
        <taxon>Gloeobacter morelensis</taxon>
    </lineage>
</organism>
<gene>
    <name evidence="3" type="ORF">ISF26_22140</name>
</gene>
<dbReference type="RefSeq" id="WP_230841464.1">
    <property type="nucleotide sequence ID" value="NZ_CP063845.1"/>
</dbReference>
<evidence type="ECO:0000256" key="1">
    <source>
        <dbReference type="ARBA" id="ARBA00009497"/>
    </source>
</evidence>
<dbReference type="InterPro" id="IPR009078">
    <property type="entry name" value="Ferritin-like_SF"/>
</dbReference>
<dbReference type="InterPro" id="IPR023188">
    <property type="entry name" value="DPS_DNA-bd_CS"/>
</dbReference>
<dbReference type="InterPro" id="IPR012347">
    <property type="entry name" value="Ferritin-like"/>
</dbReference>
<evidence type="ECO:0000259" key="2">
    <source>
        <dbReference type="Pfam" id="PF00210"/>
    </source>
</evidence>
<reference evidence="3 4" key="1">
    <citation type="journal article" date="2021" name="Genome Biol. Evol.">
        <title>Complete Genome Sequencing of a Novel Gloeobacter Species from a Waterfall Cave in Mexico.</title>
        <authorList>
            <person name="Saw J.H."/>
            <person name="Cardona T."/>
            <person name="Montejano G."/>
        </authorList>
    </citation>
    <scope>NUCLEOTIDE SEQUENCE [LARGE SCALE GENOMIC DNA]</scope>
    <source>
        <strain evidence="3">MG652769</strain>
    </source>
</reference>
<dbReference type="PANTHER" id="PTHR42932">
    <property type="entry name" value="GENERAL STRESS PROTEIN 20U"/>
    <property type="match status" value="1"/>
</dbReference>
<dbReference type="InterPro" id="IPR054862">
    <property type="entry name" value="DNA_prot_starvation"/>
</dbReference>